<evidence type="ECO:0000313" key="3">
    <source>
        <dbReference type="EMBL" id="OAE39295.1"/>
    </source>
</evidence>
<dbReference type="GO" id="GO:0022857">
    <property type="term" value="F:transmembrane transporter activity"/>
    <property type="evidence" value="ECO:0007669"/>
    <property type="project" value="InterPro"/>
</dbReference>
<dbReference type="NCBIfam" id="TIGR03414">
    <property type="entry name" value="ABC_choline_bnd"/>
    <property type="match status" value="1"/>
</dbReference>
<reference evidence="3 4" key="1">
    <citation type="submission" date="2016-05" db="EMBL/GenBank/DDBJ databases">
        <authorList>
            <person name="Lavstsen T."/>
            <person name="Jespersen J.S."/>
        </authorList>
    </citation>
    <scope>NUCLEOTIDE SEQUENCE [LARGE SCALE GENOMIC DNA]</scope>
    <source>
        <strain evidence="3 4">KCJ1736</strain>
    </source>
</reference>
<keyword evidence="1" id="KW-0732">Signal</keyword>
<sequence>MGRFRTVLSATALMISGASAAFSADPETCRVVRMAEPGWNDLAFTTGIASTLLKALHYQPQSQLLGIDVIYTSLKSKDLDVFLGYWDPAMVNYYKPYKEDGSVEKVRTNLVGAKYTFAVPTYVWEAGVKDFSDLQKFADKFDRKLYGIEPGSNQLMLNAVNDPSLGLKDWEVVESSEQGMLSQVARFSRNKTFIVFQGWAPHPMNSKFDIKYLTGGDKFYGPNFGAATVDTQVRKGYGQQCPNVVALLQNLEFDVDFENKGMDLIMNGGLSPEDAALQAINAEPQRLEKWLKDVSTADGQNGLSAVKAELGL</sequence>
<dbReference type="Proteomes" id="UP000077098">
    <property type="component" value="Unassembled WGS sequence"/>
</dbReference>
<feature type="signal peptide" evidence="1">
    <location>
        <begin position="1"/>
        <end position="23"/>
    </location>
</feature>
<dbReference type="GO" id="GO:0043190">
    <property type="term" value="C:ATP-binding cassette (ABC) transporter complex"/>
    <property type="evidence" value="ECO:0007669"/>
    <property type="project" value="InterPro"/>
</dbReference>
<dbReference type="Pfam" id="PF04069">
    <property type="entry name" value="OpuAC"/>
    <property type="match status" value="1"/>
</dbReference>
<evidence type="ECO:0000256" key="1">
    <source>
        <dbReference type="SAM" id="SignalP"/>
    </source>
</evidence>
<dbReference type="GO" id="GO:0015871">
    <property type="term" value="P:choline transport"/>
    <property type="evidence" value="ECO:0007669"/>
    <property type="project" value="InterPro"/>
</dbReference>
<dbReference type="AlphaFoldDB" id="A0A176X1F5"/>
<feature type="domain" description="ABC-type glycine betaine transport system substrate-binding" evidence="2">
    <location>
        <begin position="32"/>
        <end position="280"/>
    </location>
</feature>
<evidence type="ECO:0000313" key="4">
    <source>
        <dbReference type="Proteomes" id="UP000077098"/>
    </source>
</evidence>
<feature type="chain" id="PRO_5008052964" evidence="1">
    <location>
        <begin position="24"/>
        <end position="312"/>
    </location>
</feature>
<evidence type="ECO:0000259" key="2">
    <source>
        <dbReference type="Pfam" id="PF04069"/>
    </source>
</evidence>
<protein>
    <submittedName>
        <fullName evidence="3">Glycine/betaine ABC transporter substrate-binding protein</fullName>
    </submittedName>
</protein>
<dbReference type="InterPro" id="IPR017783">
    <property type="entry name" value="ABC_choline_sub-bd"/>
</dbReference>
<name>A0A176X1F5_AGRTU</name>
<dbReference type="GO" id="GO:0033265">
    <property type="term" value="F:choline binding"/>
    <property type="evidence" value="ECO:0007669"/>
    <property type="project" value="InterPro"/>
</dbReference>
<dbReference type="SUPFAM" id="SSF53850">
    <property type="entry name" value="Periplasmic binding protein-like II"/>
    <property type="match status" value="1"/>
</dbReference>
<comment type="caution">
    <text evidence="3">The sequence shown here is derived from an EMBL/GenBank/DDBJ whole genome shotgun (WGS) entry which is preliminary data.</text>
</comment>
<proteinExistence type="predicted"/>
<organism evidence="3 4">
    <name type="scientific">Agrobacterium tumefaciens</name>
    <dbReference type="NCBI Taxonomy" id="358"/>
    <lineage>
        <taxon>Bacteria</taxon>
        <taxon>Pseudomonadati</taxon>
        <taxon>Pseudomonadota</taxon>
        <taxon>Alphaproteobacteria</taxon>
        <taxon>Hyphomicrobiales</taxon>
        <taxon>Rhizobiaceae</taxon>
        <taxon>Rhizobium/Agrobacterium group</taxon>
        <taxon>Agrobacterium</taxon>
        <taxon>Agrobacterium tumefaciens complex</taxon>
    </lineage>
</organism>
<gene>
    <name evidence="3" type="ORF">A7J57_23185</name>
</gene>
<dbReference type="InterPro" id="IPR007210">
    <property type="entry name" value="ABC_Gly_betaine_transp_sub-bd"/>
</dbReference>
<dbReference type="EMBL" id="LXPS01000037">
    <property type="protein sequence ID" value="OAE39295.1"/>
    <property type="molecule type" value="Genomic_DNA"/>
</dbReference>
<dbReference type="CDD" id="cd13640">
    <property type="entry name" value="PBP2_ChoX"/>
    <property type="match status" value="1"/>
</dbReference>
<dbReference type="GO" id="GO:0042597">
    <property type="term" value="C:periplasmic space"/>
    <property type="evidence" value="ECO:0007669"/>
    <property type="project" value="InterPro"/>
</dbReference>
<dbReference type="Gene3D" id="3.40.190.10">
    <property type="entry name" value="Periplasmic binding protein-like II"/>
    <property type="match status" value="1"/>
</dbReference>
<dbReference type="Gene3D" id="3.40.190.100">
    <property type="entry name" value="Glycine betaine-binding periplasmic protein, domain 2"/>
    <property type="match status" value="1"/>
</dbReference>
<accession>A0A176X1F5</accession>